<organism evidence="4 5">
    <name type="scientific">Luteipulveratus flavus</name>
    <dbReference type="NCBI Taxonomy" id="3031728"/>
    <lineage>
        <taxon>Bacteria</taxon>
        <taxon>Bacillati</taxon>
        <taxon>Actinomycetota</taxon>
        <taxon>Actinomycetes</taxon>
        <taxon>Micrococcales</taxon>
        <taxon>Dermacoccaceae</taxon>
        <taxon>Luteipulveratus</taxon>
    </lineage>
</organism>
<dbReference type="Pfam" id="PF01804">
    <property type="entry name" value="Penicil_amidase"/>
    <property type="match status" value="1"/>
</dbReference>
<proteinExistence type="inferred from homology"/>
<dbReference type="Gene3D" id="2.30.120.10">
    <property type="match status" value="1"/>
</dbReference>
<keyword evidence="5" id="KW-1185">Reference proteome</keyword>
<keyword evidence="2" id="KW-0378">Hydrolase</keyword>
<dbReference type="Gene3D" id="1.10.1400.10">
    <property type="match status" value="1"/>
</dbReference>
<reference evidence="4 5" key="1">
    <citation type="submission" date="2023-03" db="EMBL/GenBank/DDBJ databases">
        <title>YIM 133296 draft genome.</title>
        <authorList>
            <person name="Xiong L."/>
        </authorList>
    </citation>
    <scope>NUCLEOTIDE SEQUENCE [LARGE SCALE GENOMIC DNA]</scope>
    <source>
        <strain evidence="4 5">YIM 133296</strain>
    </source>
</reference>
<dbReference type="SUPFAM" id="SSF56235">
    <property type="entry name" value="N-terminal nucleophile aminohydrolases (Ntn hydrolases)"/>
    <property type="match status" value="1"/>
</dbReference>
<dbReference type="InterPro" id="IPR043146">
    <property type="entry name" value="Penicillin_amidase_N_B-knob"/>
</dbReference>
<evidence type="ECO:0000313" key="4">
    <source>
        <dbReference type="EMBL" id="MDF8266375.1"/>
    </source>
</evidence>
<keyword evidence="3" id="KW-0865">Zymogen</keyword>
<dbReference type="EMBL" id="JAROAV010000055">
    <property type="protein sequence ID" value="MDF8266375.1"/>
    <property type="molecule type" value="Genomic_DNA"/>
</dbReference>
<dbReference type="Gene3D" id="1.10.439.10">
    <property type="entry name" value="Penicillin Amidohydrolase, domain 1"/>
    <property type="match status" value="1"/>
</dbReference>
<comment type="caution">
    <text evidence="4">The sequence shown here is derived from an EMBL/GenBank/DDBJ whole genome shotgun (WGS) entry which is preliminary data.</text>
</comment>
<comment type="similarity">
    <text evidence="1">Belongs to the peptidase S45 family.</text>
</comment>
<dbReference type="Gene3D" id="3.60.20.10">
    <property type="entry name" value="Glutamine Phosphoribosylpyrophosphate, subunit 1, domain 1"/>
    <property type="match status" value="1"/>
</dbReference>
<protein>
    <submittedName>
        <fullName evidence="4">Penicillin acylase family protein</fullName>
    </submittedName>
</protein>
<dbReference type="InterPro" id="IPR002692">
    <property type="entry name" value="S45"/>
</dbReference>
<evidence type="ECO:0000256" key="1">
    <source>
        <dbReference type="ARBA" id="ARBA00006586"/>
    </source>
</evidence>
<dbReference type="InterPro" id="IPR029055">
    <property type="entry name" value="Ntn_hydrolases_N"/>
</dbReference>
<dbReference type="InterPro" id="IPR014395">
    <property type="entry name" value="Pen/GL7ACA/AHL_acylase"/>
</dbReference>
<dbReference type="PANTHER" id="PTHR34218:SF4">
    <property type="entry name" value="ACYL-HOMOSERINE LACTONE ACYLASE QUIP"/>
    <property type="match status" value="1"/>
</dbReference>
<dbReference type="Proteomes" id="UP001528912">
    <property type="component" value="Unassembled WGS sequence"/>
</dbReference>
<dbReference type="RefSeq" id="WP_277193571.1">
    <property type="nucleotide sequence ID" value="NZ_JAROAV010000055.1"/>
</dbReference>
<gene>
    <name evidence="4" type="ORF">P4R38_19165</name>
</gene>
<sequence>MPVPQQPDLTVSRPSYEVIRDAYGIPHLRAASVPDLAFAQGYETVRDRAWQLEIERLRGEGRVAALVGASGVEWDVFALRSRLDETARRAYDALSEQTRGWVAAYVAGVDAAYADGLSAPELWERRAAVRPWSPWTPLSIFLVQHILFGSYPSKLWRRMVHDALGDEGLTLLRTEAGADSGSNAFGVGGARTVGGAPIVAGDPHRVFEAPNVYAQVHLACPSFDVAGYAFPGVPGVQHFAHAGEVAWAVTNASADYQDLYDERLERRGEEVWASGPDGEEPVRRSVERVDVRDGQPVDVEVLVTERGPVILGGPDEDTAISLCTPTFVDGDLGFEALLPLLHARSVTDVEAALEHWVEPVNNVVVADRAGTLVHRVAGRVPDRSVANRVMPVPADEPENRWHGTVSDLPRFTAASDGRLVTANDRIDDSYDRISSDFAAPYRADRLGALVQGTDRLDAPGAVAALMDVQQTQGTQLLTLIEEQDDLDEAPAWVRERLLAWDRRMSGDSVDAGLFVAVRQQVVDRICAAPALAPLLDPLRFGALYAPWCSLPARVASALPRLLAAERPFGIDVVAVVRDALAAVAADSPLPRTWGDRHRFRPWHALETFGLPHELGGPAGEPLGGDSDCVRCTGWWPGTETATRGSVARYAWDLADRDASLWVVPLGAHGDLDHANGADQFDAWTTGAVPLTTDWATLEREQQR</sequence>
<accession>A0ABT6CBU4</accession>
<dbReference type="PANTHER" id="PTHR34218">
    <property type="entry name" value="PEPTIDASE S45 PENICILLIN AMIDASE"/>
    <property type="match status" value="1"/>
</dbReference>
<name>A0ABT6CBU4_9MICO</name>
<evidence type="ECO:0000313" key="5">
    <source>
        <dbReference type="Proteomes" id="UP001528912"/>
    </source>
</evidence>
<dbReference type="PIRSF" id="PIRSF001227">
    <property type="entry name" value="Pen_acylase"/>
    <property type="match status" value="1"/>
</dbReference>
<evidence type="ECO:0000256" key="2">
    <source>
        <dbReference type="ARBA" id="ARBA00022801"/>
    </source>
</evidence>
<dbReference type="InterPro" id="IPR043147">
    <property type="entry name" value="Penicillin_amidase_A-knob"/>
</dbReference>
<evidence type="ECO:0000256" key="3">
    <source>
        <dbReference type="ARBA" id="ARBA00023145"/>
    </source>
</evidence>
<dbReference type="InterPro" id="IPR023343">
    <property type="entry name" value="Penicillin_amidase_dom1"/>
</dbReference>